<sequence length="237" mass="27094">MPIRDALRTSVLSTKWRYSWRSMPKLAFMEDMVEVLSSLPLMRKYKLIRAIFHVLFLHNGPTILKLRFPSHEFLMAFECDLIIGYLSRGNSVKKLKLITDKTYQLPASFFTLQGLETILLTNGVLELPLTFNGFSRLRKTVFVHVKVSAQMLQRFFSKCPLLEYIVLIGDEQGIDSAAGGSKFTFVDLLRYVPLIKGLEVTEDYVKCLSAGGMPHKLPASLAHLKYLFLEVCLMEHN</sequence>
<dbReference type="EMBL" id="JBCNJP010000027">
    <property type="protein sequence ID" value="KAK9051146.1"/>
    <property type="molecule type" value="Genomic_DNA"/>
</dbReference>
<reference evidence="1 2" key="1">
    <citation type="submission" date="2024-04" db="EMBL/GenBank/DDBJ databases">
        <title>The reference genome of an endangered Asteraceae, Deinandra increscens subsp. villosa, native to the Central Coast of California.</title>
        <authorList>
            <person name="Guilliams M."/>
            <person name="Hasenstab-Lehman K."/>
            <person name="Meyer R."/>
            <person name="Mcevoy S."/>
        </authorList>
    </citation>
    <scope>NUCLEOTIDE SEQUENCE [LARGE SCALE GENOMIC DNA]</scope>
    <source>
        <tissue evidence="1">Leaf</tissue>
    </source>
</reference>
<dbReference type="Proteomes" id="UP001408789">
    <property type="component" value="Unassembled WGS sequence"/>
</dbReference>
<dbReference type="PANTHER" id="PTHR31639:SF315">
    <property type="entry name" value="LEUCINE-RICH REPEAT DOMAIN SUPERFAMILY, F-BOX-LIKE DOMAIN SUPERFAMILY"/>
    <property type="match status" value="1"/>
</dbReference>
<accession>A0AAP0C6P4</accession>
<keyword evidence="2" id="KW-1185">Reference proteome</keyword>
<comment type="caution">
    <text evidence="1">The sequence shown here is derived from an EMBL/GenBank/DDBJ whole genome shotgun (WGS) entry which is preliminary data.</text>
</comment>
<dbReference type="AlphaFoldDB" id="A0AAP0C6P4"/>
<organism evidence="1 2">
    <name type="scientific">Deinandra increscens subsp. villosa</name>
    <dbReference type="NCBI Taxonomy" id="3103831"/>
    <lineage>
        <taxon>Eukaryota</taxon>
        <taxon>Viridiplantae</taxon>
        <taxon>Streptophyta</taxon>
        <taxon>Embryophyta</taxon>
        <taxon>Tracheophyta</taxon>
        <taxon>Spermatophyta</taxon>
        <taxon>Magnoliopsida</taxon>
        <taxon>eudicotyledons</taxon>
        <taxon>Gunneridae</taxon>
        <taxon>Pentapetalae</taxon>
        <taxon>asterids</taxon>
        <taxon>campanulids</taxon>
        <taxon>Asterales</taxon>
        <taxon>Asteraceae</taxon>
        <taxon>Asteroideae</taxon>
        <taxon>Heliantheae alliance</taxon>
        <taxon>Madieae</taxon>
        <taxon>Madiinae</taxon>
        <taxon>Deinandra</taxon>
    </lineage>
</organism>
<gene>
    <name evidence="1" type="ORF">SSX86_027772</name>
</gene>
<proteinExistence type="predicted"/>
<evidence type="ECO:0000313" key="2">
    <source>
        <dbReference type="Proteomes" id="UP001408789"/>
    </source>
</evidence>
<protein>
    <submittedName>
        <fullName evidence="1">Uncharacterized protein</fullName>
    </submittedName>
</protein>
<name>A0AAP0C6P4_9ASTR</name>
<dbReference type="PANTHER" id="PTHR31639">
    <property type="entry name" value="F-BOX PROTEIN-LIKE"/>
    <property type="match status" value="1"/>
</dbReference>
<evidence type="ECO:0000313" key="1">
    <source>
        <dbReference type="EMBL" id="KAK9051146.1"/>
    </source>
</evidence>